<dbReference type="RefSeq" id="WP_168938604.1">
    <property type="nucleotide sequence ID" value="NZ_BQKK01000001.1"/>
</dbReference>
<dbReference type="InterPro" id="IPR013849">
    <property type="entry name" value="DNA_helicase_Holl-junc_RuvA_I"/>
</dbReference>
<dbReference type="GO" id="GO:0048476">
    <property type="term" value="C:Holliday junction resolvase complex"/>
    <property type="evidence" value="ECO:0007669"/>
    <property type="project" value="UniProtKB-UniRule"/>
</dbReference>
<dbReference type="Proteomes" id="UP001054925">
    <property type="component" value="Unassembled WGS sequence"/>
</dbReference>
<dbReference type="GO" id="GO:0009378">
    <property type="term" value="F:four-way junction helicase activity"/>
    <property type="evidence" value="ECO:0007669"/>
    <property type="project" value="InterPro"/>
</dbReference>
<dbReference type="AlphaFoldDB" id="A0AAV5G7N6"/>
<evidence type="ECO:0000256" key="2">
    <source>
        <dbReference type="ARBA" id="ARBA00022763"/>
    </source>
</evidence>
<keyword evidence="5 6" id="KW-0234">DNA repair</keyword>
<dbReference type="NCBIfam" id="TIGR00084">
    <property type="entry name" value="ruvA"/>
    <property type="match status" value="1"/>
</dbReference>
<dbReference type="CDD" id="cd14332">
    <property type="entry name" value="UBA_RuvA_C"/>
    <property type="match status" value="1"/>
</dbReference>
<keyword evidence="9" id="KW-0547">Nucleotide-binding</keyword>
<dbReference type="GO" id="GO:0005524">
    <property type="term" value="F:ATP binding"/>
    <property type="evidence" value="ECO:0007669"/>
    <property type="project" value="InterPro"/>
</dbReference>
<name>A0AAV5G7N6_CORAM</name>
<evidence type="ECO:0000256" key="1">
    <source>
        <dbReference type="ARBA" id="ARBA00022490"/>
    </source>
</evidence>
<comment type="domain">
    <text evidence="6">Has three domains with a flexible linker between the domains II and III and assumes an 'L' shape. Domain III is highly mobile and contacts RuvB.</text>
</comment>
<comment type="subcellular location">
    <subcellularLocation>
        <location evidence="6">Cytoplasm</location>
    </subcellularLocation>
</comment>
<dbReference type="GO" id="GO:0006310">
    <property type="term" value="P:DNA recombination"/>
    <property type="evidence" value="ECO:0007669"/>
    <property type="project" value="UniProtKB-UniRule"/>
</dbReference>
<reference evidence="9" key="1">
    <citation type="submission" date="2021-12" db="EMBL/GenBank/DDBJ databases">
        <title>Draft genome sequence of Corynebacterium ammoniagenes strain T-723.</title>
        <authorList>
            <person name="Matsuzawa M."/>
            <person name="Hiratani M."/>
            <person name="Abe I."/>
            <person name="Tsuji Y."/>
            <person name="Nakamura J."/>
        </authorList>
    </citation>
    <scope>NUCLEOTIDE SEQUENCE</scope>
    <source>
        <strain evidence="9">T-723</strain>
    </source>
</reference>
<dbReference type="HAMAP" id="MF_00031">
    <property type="entry name" value="DNA_HJ_migration_RuvA"/>
    <property type="match status" value="1"/>
</dbReference>
<keyword evidence="3 6" id="KW-0238">DNA-binding</keyword>
<dbReference type="Pfam" id="PF01330">
    <property type="entry name" value="RuvA_N"/>
    <property type="match status" value="1"/>
</dbReference>
<keyword evidence="9" id="KW-0347">Helicase</keyword>
<proteinExistence type="inferred from homology"/>
<evidence type="ECO:0000259" key="7">
    <source>
        <dbReference type="Pfam" id="PF01330"/>
    </source>
</evidence>
<keyword evidence="1 6" id="KW-0963">Cytoplasm</keyword>
<evidence type="ECO:0000256" key="6">
    <source>
        <dbReference type="HAMAP-Rule" id="MF_00031"/>
    </source>
</evidence>
<dbReference type="Pfam" id="PF07499">
    <property type="entry name" value="RuvA_C"/>
    <property type="match status" value="1"/>
</dbReference>
<dbReference type="EMBL" id="BQKK01000001">
    <property type="protein sequence ID" value="GJN42372.1"/>
    <property type="molecule type" value="Genomic_DNA"/>
</dbReference>
<evidence type="ECO:0000256" key="5">
    <source>
        <dbReference type="ARBA" id="ARBA00023204"/>
    </source>
</evidence>
<dbReference type="Gene3D" id="2.40.50.140">
    <property type="entry name" value="Nucleic acid-binding proteins"/>
    <property type="match status" value="1"/>
</dbReference>
<keyword evidence="9" id="KW-0378">Hydrolase</keyword>
<evidence type="ECO:0000313" key="9">
    <source>
        <dbReference type="EMBL" id="GJN42372.1"/>
    </source>
</evidence>
<keyword evidence="2 6" id="KW-0227">DNA damage</keyword>
<dbReference type="InterPro" id="IPR036267">
    <property type="entry name" value="RuvA_C_sf"/>
</dbReference>
<sequence length="211" mass="22071">MIASLSGEVLSIALDHAVIECGGVGYQFLATPKTLATLIRGDHARVMTSMTVKEDAMTLYGFTNDEDRAMFHQLQAVSGLGPKLAIACLSVLDAREIAVAISNGDAKKLQTIPGVGKRMSERMALELKDKVNNFIGTPDASDSETTATQTGLPVGSGAIVDTVVEALVGLGFTEKAARPVVESHVAESKTPEKLETATVLRASLSALSGSK</sequence>
<dbReference type="InterPro" id="IPR010994">
    <property type="entry name" value="RuvA_2-like"/>
</dbReference>
<dbReference type="SUPFAM" id="SSF47781">
    <property type="entry name" value="RuvA domain 2-like"/>
    <property type="match status" value="1"/>
</dbReference>
<dbReference type="Pfam" id="PF14520">
    <property type="entry name" value="HHH_5"/>
    <property type="match status" value="1"/>
</dbReference>
<dbReference type="GO" id="GO:0005737">
    <property type="term" value="C:cytoplasm"/>
    <property type="evidence" value="ECO:0007669"/>
    <property type="project" value="UniProtKB-SubCell"/>
</dbReference>
<comment type="caution">
    <text evidence="6">Lacks conserved residue(s) required for the propagation of feature annotation.</text>
</comment>
<comment type="caution">
    <text evidence="9">The sequence shown here is derived from an EMBL/GenBank/DDBJ whole genome shotgun (WGS) entry which is preliminary data.</text>
</comment>
<dbReference type="Gene3D" id="1.10.8.10">
    <property type="entry name" value="DNA helicase RuvA subunit, C-terminal domain"/>
    <property type="match status" value="1"/>
</dbReference>
<keyword evidence="9" id="KW-0067">ATP-binding</keyword>
<comment type="subunit">
    <text evidence="6">Homotetramer. Forms an RuvA(8)-RuvB(12)-Holliday junction (HJ) complex. HJ DNA is sandwiched between 2 RuvA tetramers; dsDNA enters through RuvA and exits via RuvB. An RuvB hexamer assembles on each DNA strand where it exits the tetramer. Each RuvB hexamer is contacted by two RuvA subunits (via domain III) on 2 adjacent RuvB subunits; this complex drives branch migration. In the full resolvosome a probable DNA-RuvA(4)-RuvB(12)-RuvC(2) complex forms which resolves the HJ.</text>
</comment>
<dbReference type="InterPro" id="IPR011114">
    <property type="entry name" value="RuvA_C"/>
</dbReference>
<protein>
    <recommendedName>
        <fullName evidence="6">Holliday junction branch migration complex subunit RuvA</fullName>
    </recommendedName>
</protein>
<dbReference type="GO" id="GO:0000400">
    <property type="term" value="F:four-way junction DNA binding"/>
    <property type="evidence" value="ECO:0007669"/>
    <property type="project" value="UniProtKB-UniRule"/>
</dbReference>
<dbReference type="InterPro" id="IPR012340">
    <property type="entry name" value="NA-bd_OB-fold"/>
</dbReference>
<gene>
    <name evidence="6 9" type="primary">ruvA</name>
    <name evidence="9" type="ORF">CAT723_08510</name>
</gene>
<evidence type="ECO:0000256" key="3">
    <source>
        <dbReference type="ARBA" id="ARBA00023125"/>
    </source>
</evidence>
<organism evidence="9 10">
    <name type="scientific">Corynebacterium ammoniagenes</name>
    <name type="common">Brevibacterium ammoniagenes</name>
    <dbReference type="NCBI Taxonomy" id="1697"/>
    <lineage>
        <taxon>Bacteria</taxon>
        <taxon>Bacillati</taxon>
        <taxon>Actinomycetota</taxon>
        <taxon>Actinomycetes</taxon>
        <taxon>Mycobacteriales</taxon>
        <taxon>Corynebacteriaceae</taxon>
        <taxon>Corynebacterium</taxon>
    </lineage>
</organism>
<comment type="similarity">
    <text evidence="6">Belongs to the RuvA family.</text>
</comment>
<dbReference type="SUPFAM" id="SSF46929">
    <property type="entry name" value="DNA helicase RuvA subunit, C-terminal domain"/>
    <property type="match status" value="1"/>
</dbReference>
<evidence type="ECO:0000256" key="4">
    <source>
        <dbReference type="ARBA" id="ARBA00023172"/>
    </source>
</evidence>
<feature type="domain" description="Holliday junction DNA helicase RuvA C-terminal" evidence="8">
    <location>
        <begin position="163"/>
        <end position="208"/>
    </location>
</feature>
<dbReference type="GO" id="GO:0006281">
    <property type="term" value="P:DNA repair"/>
    <property type="evidence" value="ECO:0007669"/>
    <property type="project" value="UniProtKB-UniRule"/>
</dbReference>
<dbReference type="SUPFAM" id="SSF50249">
    <property type="entry name" value="Nucleic acid-binding proteins"/>
    <property type="match status" value="1"/>
</dbReference>
<comment type="function">
    <text evidence="6">The RuvA-RuvB-RuvC complex processes Holliday junction (HJ) DNA during genetic recombination and DNA repair, while the RuvA-RuvB complex plays an important role in the rescue of blocked DNA replication forks via replication fork reversal (RFR). RuvA specifically binds to HJ cruciform DNA, conferring on it an open structure. The RuvB hexamer acts as an ATP-dependent pump, pulling dsDNA into and through the RuvAB complex. HJ branch migration allows RuvC to scan DNA until it finds its consensus sequence, where it cleaves and resolves the cruciform DNA.</text>
</comment>
<evidence type="ECO:0000259" key="8">
    <source>
        <dbReference type="Pfam" id="PF07499"/>
    </source>
</evidence>
<accession>A0AAV5G7N6</accession>
<dbReference type="InterPro" id="IPR000085">
    <property type="entry name" value="RuvA"/>
</dbReference>
<feature type="region of interest" description="Domain III" evidence="6">
    <location>
        <begin position="159"/>
        <end position="211"/>
    </location>
</feature>
<evidence type="ECO:0000313" key="10">
    <source>
        <dbReference type="Proteomes" id="UP001054925"/>
    </source>
</evidence>
<feature type="domain" description="DNA helicase Holliday junction RuvA type" evidence="7">
    <location>
        <begin position="1"/>
        <end position="61"/>
    </location>
</feature>
<keyword evidence="4 6" id="KW-0233">DNA recombination</keyword>
<dbReference type="Gene3D" id="1.10.150.20">
    <property type="entry name" value="5' to 3' exonuclease, C-terminal subdomain"/>
    <property type="match status" value="1"/>
</dbReference>
<dbReference type="GO" id="GO:0009379">
    <property type="term" value="C:Holliday junction helicase complex"/>
    <property type="evidence" value="ECO:0007669"/>
    <property type="project" value="InterPro"/>
</dbReference>